<protein>
    <submittedName>
        <fullName evidence="1">Uncharacterized protein</fullName>
    </submittedName>
</protein>
<accession>X0XFP0</accession>
<proteinExistence type="predicted"/>
<dbReference type="EMBL" id="BARS01058826">
    <property type="protein sequence ID" value="GAG41979.1"/>
    <property type="molecule type" value="Genomic_DNA"/>
</dbReference>
<feature type="non-terminal residue" evidence="1">
    <location>
        <position position="58"/>
    </location>
</feature>
<sequence>MDSASWAFRRANRLATVRWGVARKFIEDAVKEFEEKAFTDLSAIEKKALELYKKGGSE</sequence>
<name>X0XFP0_9ZZZZ</name>
<gene>
    <name evidence="1" type="ORF">S01H1_85571</name>
</gene>
<organism evidence="1">
    <name type="scientific">marine sediment metagenome</name>
    <dbReference type="NCBI Taxonomy" id="412755"/>
    <lineage>
        <taxon>unclassified sequences</taxon>
        <taxon>metagenomes</taxon>
        <taxon>ecological metagenomes</taxon>
    </lineage>
</organism>
<dbReference type="AlphaFoldDB" id="X0XFP0"/>
<evidence type="ECO:0000313" key="1">
    <source>
        <dbReference type="EMBL" id="GAG41979.1"/>
    </source>
</evidence>
<reference evidence="1" key="1">
    <citation type="journal article" date="2014" name="Front. Microbiol.">
        <title>High frequency of phylogenetically diverse reductive dehalogenase-homologous genes in deep subseafloor sedimentary metagenomes.</title>
        <authorList>
            <person name="Kawai M."/>
            <person name="Futagami T."/>
            <person name="Toyoda A."/>
            <person name="Takaki Y."/>
            <person name="Nishi S."/>
            <person name="Hori S."/>
            <person name="Arai W."/>
            <person name="Tsubouchi T."/>
            <person name="Morono Y."/>
            <person name="Uchiyama I."/>
            <person name="Ito T."/>
            <person name="Fujiyama A."/>
            <person name="Inagaki F."/>
            <person name="Takami H."/>
        </authorList>
    </citation>
    <scope>NUCLEOTIDE SEQUENCE</scope>
    <source>
        <strain evidence="1">Expedition CK06-06</strain>
    </source>
</reference>
<comment type="caution">
    <text evidence="1">The sequence shown here is derived from an EMBL/GenBank/DDBJ whole genome shotgun (WGS) entry which is preliminary data.</text>
</comment>